<dbReference type="InterPro" id="IPR006626">
    <property type="entry name" value="PbH1"/>
</dbReference>
<dbReference type="PANTHER" id="PTHR22990:SF15">
    <property type="entry name" value="F-BOX ONLY PROTEIN 10"/>
    <property type="match status" value="1"/>
</dbReference>
<dbReference type="InterPro" id="IPR011050">
    <property type="entry name" value="Pectin_lyase_fold/virulence"/>
</dbReference>
<dbReference type="InterPro" id="IPR007742">
    <property type="entry name" value="NosD_dom"/>
</dbReference>
<accession>A0A7J4MXX0</accession>
<comment type="pathway">
    <text evidence="1">Protein modification; protein ubiquitination.</text>
</comment>
<keyword evidence="2" id="KW-0677">Repeat</keyword>
<evidence type="ECO:0000256" key="2">
    <source>
        <dbReference type="ARBA" id="ARBA00022737"/>
    </source>
</evidence>
<comment type="caution">
    <text evidence="5">The sequence shown here is derived from an EMBL/GenBank/DDBJ whole genome shotgun (WGS) entry which is preliminary data.</text>
</comment>
<reference evidence="6" key="1">
    <citation type="journal article" date="2020" name="bioRxiv">
        <title>A rank-normalized archaeal taxonomy based on genome phylogeny resolves widespread incomplete and uneven classifications.</title>
        <authorList>
            <person name="Rinke C."/>
            <person name="Chuvochina M."/>
            <person name="Mussig A.J."/>
            <person name="Chaumeil P.-A."/>
            <person name="Waite D.W."/>
            <person name="Whitman W.B."/>
            <person name="Parks D.H."/>
            <person name="Hugenholtz P."/>
        </authorList>
    </citation>
    <scope>NUCLEOTIDE SEQUENCE [LARGE SCALE GENOMIC DNA]</scope>
</reference>
<evidence type="ECO:0000313" key="5">
    <source>
        <dbReference type="EMBL" id="HIH65517.1"/>
    </source>
</evidence>
<gene>
    <name evidence="5" type="ORF">HA285_08010</name>
</gene>
<protein>
    <recommendedName>
        <fullName evidence="4">Periplasmic copper-binding protein NosD beta helix domain-containing protein</fullName>
    </recommendedName>
</protein>
<dbReference type="EMBL" id="DUHT01000088">
    <property type="protein sequence ID" value="HIH65517.1"/>
    <property type="molecule type" value="Genomic_DNA"/>
</dbReference>
<name>A0A7J4MXX0_METTF</name>
<dbReference type="NCBIfam" id="TIGR03804">
    <property type="entry name" value="para_beta_helix"/>
    <property type="match status" value="1"/>
</dbReference>
<dbReference type="AlphaFoldDB" id="A0A7J4MXX0"/>
<evidence type="ECO:0000256" key="1">
    <source>
        <dbReference type="ARBA" id="ARBA00004906"/>
    </source>
</evidence>
<feature type="domain" description="Periplasmic copper-binding protein NosD beta helix" evidence="4">
    <location>
        <begin position="259"/>
        <end position="348"/>
    </location>
</feature>
<dbReference type="InterPro" id="IPR022441">
    <property type="entry name" value="Para_beta_helix_rpt-2"/>
</dbReference>
<dbReference type="PANTHER" id="PTHR22990">
    <property type="entry name" value="F-BOX ONLY PROTEIN"/>
    <property type="match status" value="1"/>
</dbReference>
<evidence type="ECO:0000259" key="4">
    <source>
        <dbReference type="Pfam" id="PF05048"/>
    </source>
</evidence>
<organism evidence="5 6">
    <name type="scientific">Methanothermobacter thermautotrophicus</name>
    <name type="common">Methanobacterium thermoformicicum</name>
    <dbReference type="NCBI Taxonomy" id="145262"/>
    <lineage>
        <taxon>Archaea</taxon>
        <taxon>Methanobacteriati</taxon>
        <taxon>Methanobacteriota</taxon>
        <taxon>Methanomada group</taxon>
        <taxon>Methanobacteria</taxon>
        <taxon>Methanobacteriales</taxon>
        <taxon>Methanobacteriaceae</taxon>
        <taxon>Methanothermobacter</taxon>
    </lineage>
</organism>
<dbReference type="InterPro" id="IPR008964">
    <property type="entry name" value="Invasin/intimin_cell_adhesion"/>
</dbReference>
<sequence>MNKIPRTLIFMGLFVTIFAVAGIAVAADATSQDRAVSMQQSKNDSVYTASQGTREQYDVNGTDNPEVMEQDNTSRISDPKNINTGISYTTIQAAIDDPLTLDGHTIEVEAGTYTENVVVNKKLTIRPFSGEVVTVQALDPSKPVFTITAAGSGSTIEGFTINGATGSYGIYLDCANNCTINNNIITGNCYGIYLYNSSNNKIAGNMIKNNERGIYIPADCTDWEEYADYYNLYQYLGDPELEPIWWDEYWFYQTHYSGISSTSLNNRISGNNINDNNYGIYLQSDGYSGPDGDDNHIIENNIVSNDYGIYVYNSAGNVHFNRITENYFGLYIDKGRINATNNWWSSNNPAFVVEPWWSRNDPNYVAEPSDIYITREYYDGSWRDSWPSGEVEYDPWLILQMNASPDQIYKLGNSTITADLTHNNIGEDTLSKGHVPDGIPVKFSTNMGTITTPVYTMNGKATGTLLLENILSGTANITATVDKQSVSATVTRIPAKGILTIRSTALDHNSGHWEFNWDAFCELEEKAWAELGMGIDVYCYMMYGDPLAYDEPGLMPELWDYCYDPLTLSYEIPLNDPTIWVSVLWKETGMFREEVDLIVNGNVVASKTVFNAAYLYYRHSYSENVFKQIRYINQLFLKPIESNLPLQLIIASNPQLWNFTDNQLEDGILALVKEQNNFTDSEIAFIKNYRRYFIDPLIISIFYPGKSAQTITITDPDDGETLNLNFPGNPILRVSPMVYMNGDGYEGVRSFAIATTKVTDSVVQYWLDKKSLYQPGAMKAAYGTFLISLLMIKCHDMVADQAAAKFNVTWTRTSMAVFSVCDDARDTYLTGESDHGMGMTVIGAPENVWAFRFACSLAYSPLEHWVMSSIMPVNMTSPFTLQVSSVTIGLCYRILNGEIPEMFMSNGYIVFKMKGKDDLILLLDPETGIVRDIMTSLCGVYCFHDQITDRSIQLAESLKSNLNVRPDDYDSISDVSISLGSIVAMFGTAVSEGKTIVTAELLSPLLFLLIPLKILDTLKPGSIAESERNGLFNSTNYILPLMSQYWGESGPSQWFWDTLKESLEKYYHDITPSQSDLEKEQPANFMGSSMTPDGNFMIFVYGGDEGDDSWFHYKVVRTPPNNDCWVIECSVVYYIGDKSYRETQYAVLLPGRSISVLYEGDQHTFKFKIPKNQGVIIESSTITYYCFQKMTNSNI</sequence>
<dbReference type="InterPro" id="IPR051550">
    <property type="entry name" value="SCF-Subunits/Alg-Epimerases"/>
</dbReference>
<dbReference type="InterPro" id="IPR012334">
    <property type="entry name" value="Pectin_lyas_fold"/>
</dbReference>
<keyword evidence="3" id="KW-0833">Ubl conjugation pathway</keyword>
<dbReference type="Gene3D" id="2.160.20.10">
    <property type="entry name" value="Single-stranded right-handed beta-helix, Pectin lyase-like"/>
    <property type="match status" value="2"/>
</dbReference>
<dbReference type="SUPFAM" id="SSF49373">
    <property type="entry name" value="Invasin/intimin cell-adhesion fragments"/>
    <property type="match status" value="1"/>
</dbReference>
<dbReference type="Pfam" id="PF05048">
    <property type="entry name" value="NosD"/>
    <property type="match status" value="2"/>
</dbReference>
<dbReference type="Gene3D" id="2.60.40.10">
    <property type="entry name" value="Immunoglobulins"/>
    <property type="match status" value="1"/>
</dbReference>
<dbReference type="SMART" id="SM00710">
    <property type="entry name" value="PbH1"/>
    <property type="match status" value="5"/>
</dbReference>
<dbReference type="InterPro" id="IPR013783">
    <property type="entry name" value="Ig-like_fold"/>
</dbReference>
<dbReference type="Proteomes" id="UP000538031">
    <property type="component" value="Unassembled WGS sequence"/>
</dbReference>
<feature type="domain" description="Periplasmic copper-binding protein NosD beta helix" evidence="4">
    <location>
        <begin position="153"/>
        <end position="222"/>
    </location>
</feature>
<proteinExistence type="predicted"/>
<dbReference type="SUPFAM" id="SSF51126">
    <property type="entry name" value="Pectin lyase-like"/>
    <property type="match status" value="1"/>
</dbReference>
<evidence type="ECO:0000313" key="6">
    <source>
        <dbReference type="Proteomes" id="UP000538031"/>
    </source>
</evidence>
<evidence type="ECO:0000256" key="3">
    <source>
        <dbReference type="ARBA" id="ARBA00022786"/>
    </source>
</evidence>